<dbReference type="AlphaFoldDB" id="A0A8S3ZNG9"/>
<organism evidence="2 3">
    <name type="scientific">Candidula unifasciata</name>
    <dbReference type="NCBI Taxonomy" id="100452"/>
    <lineage>
        <taxon>Eukaryota</taxon>
        <taxon>Metazoa</taxon>
        <taxon>Spiralia</taxon>
        <taxon>Lophotrochozoa</taxon>
        <taxon>Mollusca</taxon>
        <taxon>Gastropoda</taxon>
        <taxon>Heterobranchia</taxon>
        <taxon>Euthyneura</taxon>
        <taxon>Panpulmonata</taxon>
        <taxon>Eupulmonata</taxon>
        <taxon>Stylommatophora</taxon>
        <taxon>Helicina</taxon>
        <taxon>Helicoidea</taxon>
        <taxon>Geomitridae</taxon>
        <taxon>Candidula</taxon>
    </lineage>
</organism>
<proteinExistence type="predicted"/>
<keyword evidence="3" id="KW-1185">Reference proteome</keyword>
<evidence type="ECO:0000256" key="1">
    <source>
        <dbReference type="SAM" id="MobiDB-lite"/>
    </source>
</evidence>
<comment type="caution">
    <text evidence="2">The sequence shown here is derived from an EMBL/GenBank/DDBJ whole genome shotgun (WGS) entry which is preliminary data.</text>
</comment>
<reference evidence="2" key="1">
    <citation type="submission" date="2021-04" db="EMBL/GenBank/DDBJ databases">
        <authorList>
            <consortium name="Molecular Ecology Group"/>
        </authorList>
    </citation>
    <scope>NUCLEOTIDE SEQUENCE</scope>
</reference>
<sequence length="306" mass="35509">MAEGKCTQKPVTWPDRSEYTDKYILPSLTPAKPDPWSGQKHTDQSGRPRTPNDPYTVLNEQQLKNLKKDASPFFMYENVPGGTGSKRCPTVLPAPIDRFAYDTSQYLFRDTPPRSHPHCWIGDQWTREAPGQHNTSRLGSSLSWGLSKTGERTISHFHKEDVYRYLNIDVYKRPPTNMPAFVAMKYGRPTDGYYQQRNPNFNTWFGSTHKLNETNILTHIHPKTVAECQQFRELQQNYGRHLASKWPEISEYSDRYLLRTKEEIQADKMEARKQFHREKRRQEADALLQAQAQQLETAPQVQPVAA</sequence>
<accession>A0A8S3ZNG9</accession>
<dbReference type="OrthoDB" id="9974851at2759"/>
<feature type="region of interest" description="Disordered" evidence="1">
    <location>
        <begin position="26"/>
        <end position="55"/>
    </location>
</feature>
<dbReference type="Proteomes" id="UP000678393">
    <property type="component" value="Unassembled WGS sequence"/>
</dbReference>
<evidence type="ECO:0000313" key="2">
    <source>
        <dbReference type="EMBL" id="CAG5128832.1"/>
    </source>
</evidence>
<dbReference type="EMBL" id="CAJHNH020003233">
    <property type="protein sequence ID" value="CAG5128832.1"/>
    <property type="molecule type" value="Genomic_DNA"/>
</dbReference>
<evidence type="ECO:0000313" key="3">
    <source>
        <dbReference type="Proteomes" id="UP000678393"/>
    </source>
</evidence>
<gene>
    <name evidence="2" type="ORF">CUNI_LOCUS14390</name>
</gene>
<name>A0A8S3ZNG9_9EUPU</name>
<protein>
    <submittedName>
        <fullName evidence="2">Uncharacterized protein</fullName>
    </submittedName>
</protein>